<gene>
    <name evidence="18" type="primary">BRCA1</name>
</gene>
<dbReference type="Gene3D" id="3.40.50.10190">
    <property type="entry name" value="BRCT domain"/>
    <property type="match status" value="2"/>
</dbReference>
<dbReference type="GO" id="GO:0070531">
    <property type="term" value="C:BRCA1-A complex"/>
    <property type="evidence" value="ECO:0007669"/>
    <property type="project" value="TreeGrafter"/>
</dbReference>
<dbReference type="InterPro" id="IPR018957">
    <property type="entry name" value="Znf_C3HC4_RING-type"/>
</dbReference>
<keyword evidence="11" id="KW-0131">Cell cycle</keyword>
<dbReference type="Pfam" id="PF00533">
    <property type="entry name" value="BRCT"/>
    <property type="match status" value="2"/>
</dbReference>
<keyword evidence="3" id="KW-0158">Chromosome</keyword>
<dbReference type="PROSITE" id="PS50089">
    <property type="entry name" value="ZF_RING_2"/>
    <property type="match status" value="1"/>
</dbReference>
<proteinExistence type="predicted"/>
<evidence type="ECO:0000256" key="8">
    <source>
        <dbReference type="ARBA" id="ARBA00022833"/>
    </source>
</evidence>
<keyword evidence="4" id="KW-0479">Metal-binding</keyword>
<evidence type="ECO:0000256" key="6">
    <source>
        <dbReference type="ARBA" id="ARBA00022763"/>
    </source>
</evidence>
<dbReference type="PANTHER" id="PTHR13763:SF0">
    <property type="entry name" value="BREAST CANCER TYPE 1 SUSCEPTIBILITY PROTEIN"/>
    <property type="match status" value="1"/>
</dbReference>
<keyword evidence="5" id="KW-0677">Repeat</keyword>
<dbReference type="OrthoDB" id="6105938at2759"/>
<evidence type="ECO:0000313" key="18">
    <source>
        <dbReference type="RefSeq" id="XP_013913729.1"/>
    </source>
</evidence>
<feature type="domain" description="BRCT" evidence="16">
    <location>
        <begin position="462"/>
        <end position="561"/>
    </location>
</feature>
<comment type="subcellular location">
    <subcellularLocation>
        <location evidence="2">Chromosome</location>
    </subcellularLocation>
    <subcellularLocation>
        <location evidence="1">Nucleus</location>
    </subcellularLocation>
</comment>
<dbReference type="SMART" id="SM00292">
    <property type="entry name" value="BRCT"/>
    <property type="match status" value="2"/>
</dbReference>
<name>A0A6I9XDM4_9SAUR</name>
<dbReference type="FunFam" id="3.40.50.10190:FF:000006">
    <property type="entry name" value="Breast cancer type 1 susceptibility protein homolog"/>
    <property type="match status" value="1"/>
</dbReference>
<evidence type="ECO:0000256" key="3">
    <source>
        <dbReference type="ARBA" id="ARBA00022454"/>
    </source>
</evidence>
<organism evidence="17 18">
    <name type="scientific">Thamnophis sirtalis</name>
    <dbReference type="NCBI Taxonomy" id="35019"/>
    <lineage>
        <taxon>Eukaryota</taxon>
        <taxon>Metazoa</taxon>
        <taxon>Chordata</taxon>
        <taxon>Craniata</taxon>
        <taxon>Vertebrata</taxon>
        <taxon>Euteleostomi</taxon>
        <taxon>Lepidosauria</taxon>
        <taxon>Squamata</taxon>
        <taxon>Bifurcata</taxon>
        <taxon>Unidentata</taxon>
        <taxon>Episquamata</taxon>
        <taxon>Toxicofera</taxon>
        <taxon>Serpentes</taxon>
        <taxon>Colubroidea</taxon>
        <taxon>Colubridae</taxon>
        <taxon>Natricinae</taxon>
        <taxon>Thamnophis</taxon>
    </lineage>
</organism>
<keyword evidence="8" id="KW-0862">Zinc</keyword>
<dbReference type="SMART" id="SM00184">
    <property type="entry name" value="RING"/>
    <property type="match status" value="1"/>
</dbReference>
<dbReference type="PROSITE" id="PS00518">
    <property type="entry name" value="ZF_RING_1"/>
    <property type="match status" value="1"/>
</dbReference>
<dbReference type="GO" id="GO:0031436">
    <property type="term" value="C:BRCA1-BARD1 complex"/>
    <property type="evidence" value="ECO:0007669"/>
    <property type="project" value="TreeGrafter"/>
</dbReference>
<evidence type="ECO:0000256" key="9">
    <source>
        <dbReference type="ARBA" id="ARBA00023204"/>
    </source>
</evidence>
<evidence type="ECO:0000256" key="7">
    <source>
        <dbReference type="ARBA" id="ARBA00022771"/>
    </source>
</evidence>
<evidence type="ECO:0000256" key="5">
    <source>
        <dbReference type="ARBA" id="ARBA00022737"/>
    </source>
</evidence>
<sequence length="570" mass="64495">MDLPVPSIGDVHGLLLALQKHLECPICLEVMKEPASTNCGHTYCRFCVLKLLTQKKDVTRCPLCNAKITKRGLRDDIFLREVIKGILESIHAFECDTGFKFSDDLCYPKKVIETVSASSTSKEQLIINSKGYRNRLKSMKKEEERNTELGDNCILPQCNGNETRYSLRKKKNSSKTVVLEINEEHRSVSSEDTFKEENIVSCMDFESPSSSQVGNDCTMNRSQNSCHIEHPETGAKHEPSLNIGEEMMPYDSEATALEDSFGQFSQSEILTTQQRDAMQNNLKQLQQKMAFIEAVLKEGSQSMSSEGWSLEREQTETRKEMHSILEKSVSPLAHTTCCSTNKRKRKSLLLTGRQKMSLVASGLNQSELKLVRKFAKKTQSTWCNKITEQTTHLIMKTDEDLVCERTLKYFIGVAAQKWVLSYQWIIHSLEAGRVHKEEDFEVRGDVINGRNHQGPKRARESPVGKLFQGLEICCYGPFTDMLPEHLEWIVQLGGASLVKQPHLFTHATDSIAVIVVQPDAWTEETTCQALPLQCSTPVVSREWVLDSVACYQCQPFSDYIISQEPTSMSE</sequence>
<keyword evidence="7 13" id="KW-0863">Zinc-finger</keyword>
<keyword evidence="9" id="KW-0234">DNA repair</keyword>
<feature type="coiled-coil region" evidence="14">
    <location>
        <begin position="275"/>
        <end position="302"/>
    </location>
</feature>
<dbReference type="GO" id="GO:0005694">
    <property type="term" value="C:chromosome"/>
    <property type="evidence" value="ECO:0007669"/>
    <property type="project" value="UniProtKB-SubCell"/>
</dbReference>
<dbReference type="InterPro" id="IPR036420">
    <property type="entry name" value="BRCT_dom_sf"/>
</dbReference>
<dbReference type="PIRSF" id="PIRSF001734">
    <property type="entry name" value="BRCA1"/>
    <property type="match status" value="1"/>
</dbReference>
<protein>
    <recommendedName>
        <fullName evidence="12">RING-type E3 ubiquitin transferase BRCA1</fullName>
    </recommendedName>
</protein>
<dbReference type="GO" id="GO:0007095">
    <property type="term" value="P:mitotic G2 DNA damage checkpoint signaling"/>
    <property type="evidence" value="ECO:0007669"/>
    <property type="project" value="TreeGrafter"/>
</dbReference>
<evidence type="ECO:0000259" key="15">
    <source>
        <dbReference type="PROSITE" id="PS50089"/>
    </source>
</evidence>
<dbReference type="InterPro" id="IPR013083">
    <property type="entry name" value="Znf_RING/FYVE/PHD"/>
</dbReference>
<dbReference type="SUPFAM" id="SSF52113">
    <property type="entry name" value="BRCT domain"/>
    <property type="match status" value="2"/>
</dbReference>
<dbReference type="KEGG" id="tsr:106542500"/>
<evidence type="ECO:0000256" key="14">
    <source>
        <dbReference type="SAM" id="Coils"/>
    </source>
</evidence>
<dbReference type="GO" id="GO:0045944">
    <property type="term" value="P:positive regulation of transcription by RNA polymerase II"/>
    <property type="evidence" value="ECO:0007669"/>
    <property type="project" value="TreeGrafter"/>
</dbReference>
<dbReference type="InterPro" id="IPR031099">
    <property type="entry name" value="BRCA1-associated"/>
</dbReference>
<keyword evidence="14" id="KW-0175">Coiled coil</keyword>
<dbReference type="CDD" id="cd17721">
    <property type="entry name" value="BRCT_BRCA1_rpt2"/>
    <property type="match status" value="1"/>
</dbReference>
<dbReference type="RefSeq" id="XP_013913729.1">
    <property type="nucleotide sequence ID" value="XM_014058254.1"/>
</dbReference>
<evidence type="ECO:0000256" key="1">
    <source>
        <dbReference type="ARBA" id="ARBA00004123"/>
    </source>
</evidence>
<evidence type="ECO:0000256" key="4">
    <source>
        <dbReference type="ARBA" id="ARBA00022723"/>
    </source>
</evidence>
<dbReference type="InterPro" id="IPR017907">
    <property type="entry name" value="Znf_RING_CS"/>
</dbReference>
<dbReference type="PROSITE" id="PS50172">
    <property type="entry name" value="BRCT"/>
    <property type="match status" value="2"/>
</dbReference>
<dbReference type="PANTHER" id="PTHR13763">
    <property type="entry name" value="BREAST CANCER TYPE 1 SUSCEPTIBILITY PROTEIN BRCA1"/>
    <property type="match status" value="1"/>
</dbReference>
<dbReference type="InterPro" id="IPR001841">
    <property type="entry name" value="Znf_RING"/>
</dbReference>
<dbReference type="AlphaFoldDB" id="A0A6I9XDM4"/>
<keyword evidence="10" id="KW-0539">Nucleus</keyword>
<dbReference type="Proteomes" id="UP000504617">
    <property type="component" value="Unplaced"/>
</dbReference>
<evidence type="ECO:0000313" key="17">
    <source>
        <dbReference type="Proteomes" id="UP000504617"/>
    </source>
</evidence>
<evidence type="ECO:0000256" key="2">
    <source>
        <dbReference type="ARBA" id="ARBA00004286"/>
    </source>
</evidence>
<reference evidence="18" key="1">
    <citation type="submission" date="2025-08" db="UniProtKB">
        <authorList>
            <consortium name="RefSeq"/>
        </authorList>
    </citation>
    <scope>IDENTIFICATION</scope>
    <source>
        <tissue evidence="18">Skeletal muscle</tissue>
    </source>
</reference>
<dbReference type="GO" id="GO:0004842">
    <property type="term" value="F:ubiquitin-protein transferase activity"/>
    <property type="evidence" value="ECO:0007669"/>
    <property type="project" value="TreeGrafter"/>
</dbReference>
<dbReference type="Pfam" id="PF00097">
    <property type="entry name" value="zf-C3HC4"/>
    <property type="match status" value="1"/>
</dbReference>
<evidence type="ECO:0000256" key="10">
    <source>
        <dbReference type="ARBA" id="ARBA00023242"/>
    </source>
</evidence>
<dbReference type="SUPFAM" id="SSF57850">
    <property type="entry name" value="RING/U-box"/>
    <property type="match status" value="1"/>
</dbReference>
<evidence type="ECO:0000259" key="16">
    <source>
        <dbReference type="PROSITE" id="PS50172"/>
    </source>
</evidence>
<dbReference type="GO" id="GO:0043009">
    <property type="term" value="P:chordate embryonic development"/>
    <property type="evidence" value="ECO:0007669"/>
    <property type="project" value="TreeGrafter"/>
</dbReference>
<dbReference type="GO" id="GO:0000724">
    <property type="term" value="P:double-strand break repair via homologous recombination"/>
    <property type="evidence" value="ECO:0007669"/>
    <property type="project" value="TreeGrafter"/>
</dbReference>
<dbReference type="GeneID" id="106542500"/>
<feature type="domain" description="RING-type" evidence="15">
    <location>
        <begin position="24"/>
        <end position="65"/>
    </location>
</feature>
<accession>A0A6I9XDM4</accession>
<dbReference type="InterPro" id="IPR001357">
    <property type="entry name" value="BRCT_dom"/>
</dbReference>
<dbReference type="FunFam" id="3.40.50.10190:FF:000025">
    <property type="entry name" value="Breast cancer type 1 susceptibility protein homolog"/>
    <property type="match status" value="1"/>
</dbReference>
<evidence type="ECO:0000256" key="13">
    <source>
        <dbReference type="PROSITE-ProRule" id="PRU00175"/>
    </source>
</evidence>
<keyword evidence="6" id="KW-0227">DNA damage</keyword>
<keyword evidence="17" id="KW-1185">Reference proteome</keyword>
<evidence type="ECO:0000256" key="12">
    <source>
        <dbReference type="ARBA" id="ARBA00031556"/>
    </source>
</evidence>
<evidence type="ECO:0000256" key="11">
    <source>
        <dbReference type="ARBA" id="ARBA00023306"/>
    </source>
</evidence>
<feature type="domain" description="BRCT" evidence="16">
    <location>
        <begin position="347"/>
        <end position="442"/>
    </location>
</feature>
<dbReference type="Gene3D" id="3.30.40.10">
    <property type="entry name" value="Zinc/RING finger domain, C3HC4 (zinc finger)"/>
    <property type="match status" value="1"/>
</dbReference>
<dbReference type="CTD" id="672"/>
<dbReference type="GO" id="GO:0008270">
    <property type="term" value="F:zinc ion binding"/>
    <property type="evidence" value="ECO:0007669"/>
    <property type="project" value="UniProtKB-KW"/>
</dbReference>